<evidence type="ECO:0000256" key="4">
    <source>
        <dbReference type="ARBA" id="ARBA00022777"/>
    </source>
</evidence>
<proteinExistence type="inferred from homology"/>
<dbReference type="PANTHER" id="PTHR31756">
    <property type="entry name" value="PYRUVATE, PHOSPHATE DIKINASE REGULATORY PROTEIN 1, CHLOROPLASTIC"/>
    <property type="match status" value="1"/>
</dbReference>
<name>A0AAE4Q6N8_STRCB</name>
<dbReference type="AlphaFoldDB" id="A0AAE4Q6N8"/>
<dbReference type="NCBIfam" id="NF003742">
    <property type="entry name" value="PRK05339.1"/>
    <property type="match status" value="1"/>
</dbReference>
<evidence type="ECO:0000313" key="7">
    <source>
        <dbReference type="Proteomes" id="UP001186118"/>
    </source>
</evidence>
<dbReference type="PANTHER" id="PTHR31756:SF3">
    <property type="entry name" value="PYRUVATE, PHOSPHATE DIKINASE REGULATORY PROTEIN 1, CHLOROPLASTIC"/>
    <property type="match status" value="1"/>
</dbReference>
<dbReference type="Proteomes" id="UP001186118">
    <property type="component" value="Unassembled WGS sequence"/>
</dbReference>
<keyword evidence="1 5" id="KW-0723">Serine/threonine-protein kinase</keyword>
<dbReference type="EC" id="2.7.11.32" evidence="5"/>
<evidence type="ECO:0000256" key="3">
    <source>
        <dbReference type="ARBA" id="ARBA00022741"/>
    </source>
</evidence>
<dbReference type="EC" id="2.7.4.27" evidence="5"/>
<evidence type="ECO:0000313" key="6">
    <source>
        <dbReference type="EMBL" id="MDV5976302.1"/>
    </source>
</evidence>
<dbReference type="GO" id="GO:0043531">
    <property type="term" value="F:ADP binding"/>
    <property type="evidence" value="ECO:0007669"/>
    <property type="project" value="UniProtKB-UniRule"/>
</dbReference>
<keyword evidence="2 5" id="KW-0808">Transferase</keyword>
<dbReference type="GO" id="GO:0016776">
    <property type="term" value="F:phosphotransferase activity, phosphate group as acceptor"/>
    <property type="evidence" value="ECO:0007669"/>
    <property type="project" value="UniProtKB-UniRule"/>
</dbReference>
<dbReference type="GO" id="GO:0005524">
    <property type="term" value="F:ATP binding"/>
    <property type="evidence" value="ECO:0007669"/>
    <property type="project" value="InterPro"/>
</dbReference>
<dbReference type="InterPro" id="IPR005177">
    <property type="entry name" value="Kinase-pyrophosphorylase"/>
</dbReference>
<evidence type="ECO:0000256" key="5">
    <source>
        <dbReference type="HAMAP-Rule" id="MF_00921"/>
    </source>
</evidence>
<comment type="catalytic activity">
    <reaction evidence="5">
        <text>N(tele)-phospho-L-histidyl/O-phospho-L-threonyl-[pyruvate, phosphate dikinase] + phosphate + H(+) = N(tele)-phospho-L-histidyl/L-threonyl-[pyruvate, phosphate dikinase] + diphosphate</text>
        <dbReference type="Rhea" id="RHEA:43696"/>
        <dbReference type="Rhea" id="RHEA-COMP:10650"/>
        <dbReference type="Rhea" id="RHEA-COMP:10651"/>
        <dbReference type="ChEBI" id="CHEBI:15378"/>
        <dbReference type="ChEBI" id="CHEBI:30013"/>
        <dbReference type="ChEBI" id="CHEBI:33019"/>
        <dbReference type="ChEBI" id="CHEBI:43474"/>
        <dbReference type="ChEBI" id="CHEBI:61977"/>
        <dbReference type="ChEBI" id="CHEBI:83586"/>
        <dbReference type="EC" id="2.7.4.27"/>
    </reaction>
</comment>
<comment type="similarity">
    <text evidence="5">Belongs to the pyruvate, phosphate/water dikinase regulatory protein family. PDRP subfamily.</text>
</comment>
<accession>A0AAE4Q6N8</accession>
<organism evidence="6 7">
    <name type="scientific">Streptococcus canis</name>
    <dbReference type="NCBI Taxonomy" id="1329"/>
    <lineage>
        <taxon>Bacteria</taxon>
        <taxon>Bacillati</taxon>
        <taxon>Bacillota</taxon>
        <taxon>Bacilli</taxon>
        <taxon>Lactobacillales</taxon>
        <taxon>Streptococcaceae</taxon>
        <taxon>Streptococcus</taxon>
    </lineage>
</organism>
<comment type="caution">
    <text evidence="6">The sequence shown here is derived from an EMBL/GenBank/DDBJ whole genome shotgun (WGS) entry which is preliminary data.</text>
</comment>
<gene>
    <name evidence="6" type="ORF">KB584_02245</name>
</gene>
<dbReference type="HAMAP" id="MF_00921">
    <property type="entry name" value="PDRP"/>
    <property type="match status" value="1"/>
</dbReference>
<keyword evidence="4 5" id="KW-0418">Kinase</keyword>
<dbReference type="RefSeq" id="WP_317609635.1">
    <property type="nucleotide sequence ID" value="NZ_JAGQEX010000003.1"/>
</dbReference>
<feature type="binding site" evidence="5">
    <location>
        <begin position="151"/>
        <end position="158"/>
    </location>
    <ligand>
        <name>ADP</name>
        <dbReference type="ChEBI" id="CHEBI:456216"/>
    </ligand>
</feature>
<dbReference type="InterPro" id="IPR026565">
    <property type="entry name" value="PPDK_reg"/>
</dbReference>
<comment type="function">
    <text evidence="5">Bifunctional serine/threonine kinase and phosphorylase involved in the regulation of the pyruvate, phosphate dikinase (PPDK) by catalyzing its phosphorylation/dephosphorylation.</text>
</comment>
<dbReference type="EMBL" id="JAGQEX010000003">
    <property type="protein sequence ID" value="MDV5976302.1"/>
    <property type="molecule type" value="Genomic_DNA"/>
</dbReference>
<dbReference type="GO" id="GO:0004674">
    <property type="term" value="F:protein serine/threonine kinase activity"/>
    <property type="evidence" value="ECO:0007669"/>
    <property type="project" value="UniProtKB-UniRule"/>
</dbReference>
<evidence type="ECO:0000256" key="2">
    <source>
        <dbReference type="ARBA" id="ARBA00022679"/>
    </source>
</evidence>
<reference evidence="6" key="1">
    <citation type="submission" date="2021-04" db="EMBL/GenBank/DDBJ databases">
        <title>Draft genomes of 20 S. canis strains.</title>
        <authorList>
            <person name="Pagnossin D."/>
            <person name="Weir W."/>
            <person name="Smith A."/>
            <person name="Ure R."/>
            <person name="Oravcova K."/>
        </authorList>
    </citation>
    <scope>NUCLEOTIDE SEQUENCE</scope>
    <source>
        <strain evidence="6">284</strain>
    </source>
</reference>
<keyword evidence="3 5" id="KW-0547">Nucleotide-binding</keyword>
<protein>
    <recommendedName>
        <fullName evidence="5">Putative pyruvate, phosphate dikinase regulatory protein</fullName>
        <shortName evidence="5">PPDK regulatory protein</shortName>
        <ecNumber evidence="5">2.7.11.32</ecNumber>
        <ecNumber evidence="5">2.7.4.27</ecNumber>
    </recommendedName>
</protein>
<dbReference type="Pfam" id="PF03618">
    <property type="entry name" value="Kinase-PPPase"/>
    <property type="match status" value="1"/>
</dbReference>
<sequence>MEDQLSIFIISDSLGETARALAKACIYQFPNHDHWEFRRFSYINRADLLDKVFEEASQTTAFLMFSLVDEKLASYAERRCQEEGFVYVDLLTNVIKAMASISGAKPLGQPGILRRLDNHYFKRVDAIEFAVKYDDGKDPRGILKADVILLGVSRTSKTPLSMYLADKQLKVVNIPLVPEIPIPKELSQVSPKRIIGLTNSPEKLNHIRSERLKALGVSGAANYAKMDRILEELDYADKVMKTLKCPVINVAHKAIEETASIILELLTSNGVAVVKDYDR</sequence>
<comment type="catalytic activity">
    <reaction evidence="5">
        <text>N(tele)-phospho-L-histidyl/L-threonyl-[pyruvate, phosphate dikinase] + ADP = N(tele)-phospho-L-histidyl/O-phospho-L-threonyl-[pyruvate, phosphate dikinase] + AMP + H(+)</text>
        <dbReference type="Rhea" id="RHEA:43692"/>
        <dbReference type="Rhea" id="RHEA-COMP:10650"/>
        <dbReference type="Rhea" id="RHEA-COMP:10651"/>
        <dbReference type="ChEBI" id="CHEBI:15378"/>
        <dbReference type="ChEBI" id="CHEBI:30013"/>
        <dbReference type="ChEBI" id="CHEBI:61977"/>
        <dbReference type="ChEBI" id="CHEBI:83586"/>
        <dbReference type="ChEBI" id="CHEBI:456215"/>
        <dbReference type="ChEBI" id="CHEBI:456216"/>
        <dbReference type="EC" id="2.7.11.32"/>
    </reaction>
</comment>
<evidence type="ECO:0000256" key="1">
    <source>
        <dbReference type="ARBA" id="ARBA00022527"/>
    </source>
</evidence>